<evidence type="ECO:0000256" key="1">
    <source>
        <dbReference type="ARBA" id="ARBA00003594"/>
    </source>
</evidence>
<evidence type="ECO:0000256" key="4">
    <source>
        <dbReference type="ARBA" id="ARBA00021397"/>
    </source>
</evidence>
<accession>W6MPI9</accession>
<protein>
    <recommendedName>
        <fullName evidence="4">Inheritance of peroxisomes protein 1</fullName>
    </recommendedName>
</protein>
<comment type="similarity">
    <text evidence="3">Belongs to the INP1 family.</text>
</comment>
<dbReference type="Proteomes" id="UP000019384">
    <property type="component" value="Unassembled WGS sequence"/>
</dbReference>
<keyword evidence="5" id="KW-0472">Membrane</keyword>
<evidence type="ECO:0000313" key="8">
    <source>
        <dbReference type="Proteomes" id="UP000019384"/>
    </source>
</evidence>
<dbReference type="InterPro" id="IPR024758">
    <property type="entry name" value="Inp1"/>
</dbReference>
<gene>
    <name evidence="7" type="ORF">KUCA_T00003004001</name>
</gene>
<keyword evidence="8" id="KW-1185">Reference proteome</keyword>
<feature type="compositionally biased region" description="Acidic residues" evidence="6">
    <location>
        <begin position="267"/>
        <end position="284"/>
    </location>
</feature>
<feature type="compositionally biased region" description="Basic and acidic residues" evidence="6">
    <location>
        <begin position="384"/>
        <end position="402"/>
    </location>
</feature>
<evidence type="ECO:0000256" key="5">
    <source>
        <dbReference type="ARBA" id="ARBA00023136"/>
    </source>
</evidence>
<reference evidence="7" key="2">
    <citation type="submission" date="2014-02" db="EMBL/GenBank/DDBJ databases">
        <title>Complete DNA sequence of /Kuraishia capsulata/ illustrates novel genomic features among budding yeasts (/Saccharomycotina/).</title>
        <authorList>
            <person name="Morales L."/>
            <person name="Noel B."/>
            <person name="Porcel B."/>
            <person name="Marcet-Houben M."/>
            <person name="Hullo M-F."/>
            <person name="Sacerdot C."/>
            <person name="Tekaia F."/>
            <person name="Leh-Louis V."/>
            <person name="Despons L."/>
            <person name="Khanna V."/>
            <person name="Aury J-M."/>
            <person name="Barbe V."/>
            <person name="Couloux A."/>
            <person name="Labadie K."/>
            <person name="Pelletier E."/>
            <person name="Souciet J-L."/>
            <person name="Boekhout T."/>
            <person name="Gabaldon T."/>
            <person name="Wincker P."/>
            <person name="Dujon B."/>
        </authorList>
    </citation>
    <scope>NUCLEOTIDE SEQUENCE</scope>
    <source>
        <strain evidence="7">CBS 1993</strain>
    </source>
</reference>
<dbReference type="EMBL" id="HG793127">
    <property type="protein sequence ID" value="CDK27027.1"/>
    <property type="molecule type" value="Genomic_DNA"/>
</dbReference>
<sequence length="508" mass="57130">MMSMRSSSGGRIPPGASIETSRSFLKPVMDKPVEERSVARRLISKFNGSNGGSNSGSNSGSETSNNTLSRISQLSPRKKTLARRKLQQEELLKSSSSKVQPRLVARRPEVKPGVKTENKPQNKPQNTIQPSEKPQKPVQSTHTKSEVTQLPALSKRVLFRFDHATVTSHNSQTPEKSVSHGKLLTSGKLEIYKLHNDAVTYLECGNVTYPIMSRSRIMRTDINKFILTVSNPPSFWHIRLKTRDRALISTLEQSIIDLCDYANFYDHEEDEDGDDDQEQDEDTNDVSTIKVDDSLPQSHSLQRTDSSVACFGLNSDSAQLELAKLTLSYSNDSLDSLLDLFDIDVTKRVRKVPNLFRTPEASPHTSIGKNFEPVDSSTASSANEYKDAQDTKDTKDTKESKDATAFSLIPLTPQSMDPHDGQSWLSPDEQDDDAEREFLATTRTMNGRSFSSKVLYSYINDQSRRMATGRSDQGEVKLNEDEIFNSVRRRINSEQQRSTSRVSRLWNW</sequence>
<dbReference type="GO" id="GO:0045033">
    <property type="term" value="P:peroxisome inheritance"/>
    <property type="evidence" value="ECO:0007669"/>
    <property type="project" value="InterPro"/>
</dbReference>
<feature type="region of interest" description="Disordered" evidence="6">
    <location>
        <begin position="1"/>
        <end position="148"/>
    </location>
</feature>
<comment type="subcellular location">
    <subcellularLocation>
        <location evidence="2">Peroxisome membrane</location>
        <topology evidence="2">Peripheral membrane protein</topology>
    </subcellularLocation>
</comment>
<feature type="compositionally biased region" description="Low complexity" evidence="6">
    <location>
        <begin position="1"/>
        <end position="11"/>
    </location>
</feature>
<dbReference type="Pfam" id="PF12634">
    <property type="entry name" value="Inp1"/>
    <property type="match status" value="1"/>
</dbReference>
<comment type="function">
    <text evidence="1">Required for peroxisome inheritance.</text>
</comment>
<evidence type="ECO:0000256" key="3">
    <source>
        <dbReference type="ARBA" id="ARBA00010707"/>
    </source>
</evidence>
<proteinExistence type="inferred from homology"/>
<feature type="compositionally biased region" description="Basic and acidic residues" evidence="6">
    <location>
        <begin position="28"/>
        <end position="38"/>
    </location>
</feature>
<organism evidence="7 8">
    <name type="scientific">Kuraishia capsulata CBS 1993</name>
    <dbReference type="NCBI Taxonomy" id="1382522"/>
    <lineage>
        <taxon>Eukaryota</taxon>
        <taxon>Fungi</taxon>
        <taxon>Dikarya</taxon>
        <taxon>Ascomycota</taxon>
        <taxon>Saccharomycotina</taxon>
        <taxon>Pichiomycetes</taxon>
        <taxon>Pichiales</taxon>
        <taxon>Pichiaceae</taxon>
        <taxon>Kuraishia</taxon>
    </lineage>
</organism>
<evidence type="ECO:0000256" key="6">
    <source>
        <dbReference type="SAM" id="MobiDB-lite"/>
    </source>
</evidence>
<feature type="compositionally biased region" description="Basic residues" evidence="6">
    <location>
        <begin position="76"/>
        <end position="85"/>
    </location>
</feature>
<dbReference type="OrthoDB" id="3980558at2759"/>
<dbReference type="RefSeq" id="XP_022459023.1">
    <property type="nucleotide sequence ID" value="XM_022603304.1"/>
</dbReference>
<feature type="compositionally biased region" description="Low complexity" evidence="6">
    <location>
        <begin position="55"/>
        <end position="66"/>
    </location>
</feature>
<dbReference type="GO" id="GO:0005780">
    <property type="term" value="C:extrinsic component of intraperoxisomal membrane"/>
    <property type="evidence" value="ECO:0007669"/>
    <property type="project" value="InterPro"/>
</dbReference>
<feature type="region of interest" description="Disordered" evidence="6">
    <location>
        <begin position="358"/>
        <end position="433"/>
    </location>
</feature>
<reference evidence="7" key="1">
    <citation type="submission" date="2013-12" db="EMBL/GenBank/DDBJ databases">
        <authorList>
            <person name="Genoscope - CEA"/>
        </authorList>
    </citation>
    <scope>NUCLEOTIDE SEQUENCE</scope>
    <source>
        <strain evidence="7">CBS 1993</strain>
    </source>
</reference>
<feature type="compositionally biased region" description="Polar residues" evidence="6">
    <location>
        <begin position="121"/>
        <end position="148"/>
    </location>
</feature>
<feature type="compositionally biased region" description="Basic and acidic residues" evidence="6">
    <location>
        <begin position="106"/>
        <end position="120"/>
    </location>
</feature>
<feature type="region of interest" description="Disordered" evidence="6">
    <location>
        <begin position="267"/>
        <end position="301"/>
    </location>
</feature>
<evidence type="ECO:0000313" key="7">
    <source>
        <dbReference type="EMBL" id="CDK27027.1"/>
    </source>
</evidence>
<dbReference type="HOGENOM" id="CLU_536427_0_0_1"/>
<name>W6MPI9_9ASCO</name>
<dbReference type="GeneID" id="34520411"/>
<dbReference type="STRING" id="1382522.W6MPI9"/>
<evidence type="ECO:0000256" key="2">
    <source>
        <dbReference type="ARBA" id="ARBA00004421"/>
    </source>
</evidence>
<dbReference type="AlphaFoldDB" id="W6MPI9"/>